<evidence type="ECO:0000256" key="1">
    <source>
        <dbReference type="SAM" id="Phobius"/>
    </source>
</evidence>
<keyword evidence="1" id="KW-0812">Transmembrane</keyword>
<proteinExistence type="predicted"/>
<gene>
    <name evidence="2" type="ORF">GGX14DRAFT_636808</name>
</gene>
<sequence length="434" mass="46396">MPVPPCDKRSTRFCPLTFHAHLSTVALTGYETITVFKSDYNAIQTFWFHAYIPSLNKEPGTLCDSRVFNLGDSFTTNYSLFPYSVASVVSANAGDSGISYKGTTLENCDLSSLYLTGDISTYTIDYTAIITCRSDEFEFTARTDFSQSSLAGKYNPVVSVDRSQKNRQSGAFNKTRDARGILLDAVTGLSSNDIATRIFSIAQAAANVSAYPVILSVQVDFPFCPASLGRAATCATSVPQFTLSRSFISFSNVTFQQYDPSQPPAPNNQPVITDATSNAVSNVIQSVAALVRLDLGNPSPNNFLLNTSAIPATLFATFPALPGVPDSPNQSQEYAVLTGAATDPAYNITGLLPLTVAGPAALDVVYLCRFQHAKAPAQAFVAVLVATLSMFGSGWAVFLGLATAVVKRRRANANTCSQHAREPTGEKQAFLVPG</sequence>
<evidence type="ECO:0000313" key="2">
    <source>
        <dbReference type="EMBL" id="KAJ7207247.1"/>
    </source>
</evidence>
<keyword evidence="1" id="KW-0472">Membrane</keyword>
<dbReference type="EMBL" id="JARJCW010000037">
    <property type="protein sequence ID" value="KAJ7207247.1"/>
    <property type="molecule type" value="Genomic_DNA"/>
</dbReference>
<comment type="caution">
    <text evidence="2">The sequence shown here is derived from an EMBL/GenBank/DDBJ whole genome shotgun (WGS) entry which is preliminary data.</text>
</comment>
<accession>A0AAD6VCF6</accession>
<keyword evidence="3" id="KW-1185">Reference proteome</keyword>
<feature type="transmembrane region" description="Helical" evidence="1">
    <location>
        <begin position="379"/>
        <end position="402"/>
    </location>
</feature>
<evidence type="ECO:0000313" key="3">
    <source>
        <dbReference type="Proteomes" id="UP001219525"/>
    </source>
</evidence>
<reference evidence="2" key="1">
    <citation type="submission" date="2023-03" db="EMBL/GenBank/DDBJ databases">
        <title>Massive genome expansion in bonnet fungi (Mycena s.s.) driven by repeated elements and novel gene families across ecological guilds.</title>
        <authorList>
            <consortium name="Lawrence Berkeley National Laboratory"/>
            <person name="Harder C.B."/>
            <person name="Miyauchi S."/>
            <person name="Viragh M."/>
            <person name="Kuo A."/>
            <person name="Thoen E."/>
            <person name="Andreopoulos B."/>
            <person name="Lu D."/>
            <person name="Skrede I."/>
            <person name="Drula E."/>
            <person name="Henrissat B."/>
            <person name="Morin E."/>
            <person name="Kohler A."/>
            <person name="Barry K."/>
            <person name="LaButti K."/>
            <person name="Morin E."/>
            <person name="Salamov A."/>
            <person name="Lipzen A."/>
            <person name="Mereny Z."/>
            <person name="Hegedus B."/>
            <person name="Baldrian P."/>
            <person name="Stursova M."/>
            <person name="Weitz H."/>
            <person name="Taylor A."/>
            <person name="Grigoriev I.V."/>
            <person name="Nagy L.G."/>
            <person name="Martin F."/>
            <person name="Kauserud H."/>
        </authorList>
    </citation>
    <scope>NUCLEOTIDE SEQUENCE</scope>
    <source>
        <strain evidence="2">9144</strain>
    </source>
</reference>
<protein>
    <submittedName>
        <fullName evidence="2">Uncharacterized protein</fullName>
    </submittedName>
</protein>
<organism evidence="2 3">
    <name type="scientific">Mycena pura</name>
    <dbReference type="NCBI Taxonomy" id="153505"/>
    <lineage>
        <taxon>Eukaryota</taxon>
        <taxon>Fungi</taxon>
        <taxon>Dikarya</taxon>
        <taxon>Basidiomycota</taxon>
        <taxon>Agaricomycotina</taxon>
        <taxon>Agaricomycetes</taxon>
        <taxon>Agaricomycetidae</taxon>
        <taxon>Agaricales</taxon>
        <taxon>Marasmiineae</taxon>
        <taxon>Mycenaceae</taxon>
        <taxon>Mycena</taxon>
    </lineage>
</organism>
<dbReference type="AlphaFoldDB" id="A0AAD6VCF6"/>
<name>A0AAD6VCF6_9AGAR</name>
<keyword evidence="1" id="KW-1133">Transmembrane helix</keyword>
<dbReference type="Proteomes" id="UP001219525">
    <property type="component" value="Unassembled WGS sequence"/>
</dbReference>